<sequence>LDLTAVVLTYNEELNLEECLNSLLPLNCRIVAVDSGSDDKTIDILENFNVEIYRHEFNNYGDQRNWAQQNTGIDT</sequence>
<protein>
    <recommendedName>
        <fullName evidence="1">Glycosyltransferase 2-like domain-containing protein</fullName>
    </recommendedName>
</protein>
<proteinExistence type="predicted"/>
<dbReference type="PANTHER" id="PTHR43630:SF2">
    <property type="entry name" value="GLYCOSYLTRANSFERASE"/>
    <property type="match status" value="1"/>
</dbReference>
<dbReference type="InterPro" id="IPR001173">
    <property type="entry name" value="Glyco_trans_2-like"/>
</dbReference>
<accession>A0A382QX77</accession>
<dbReference type="PANTHER" id="PTHR43630">
    <property type="entry name" value="POLY-BETA-1,6-N-ACETYL-D-GLUCOSAMINE SYNTHASE"/>
    <property type="match status" value="1"/>
</dbReference>
<organism evidence="2">
    <name type="scientific">marine metagenome</name>
    <dbReference type="NCBI Taxonomy" id="408172"/>
    <lineage>
        <taxon>unclassified sequences</taxon>
        <taxon>metagenomes</taxon>
        <taxon>ecological metagenomes</taxon>
    </lineage>
</organism>
<dbReference type="SUPFAM" id="SSF53448">
    <property type="entry name" value="Nucleotide-diphospho-sugar transferases"/>
    <property type="match status" value="1"/>
</dbReference>
<reference evidence="2" key="1">
    <citation type="submission" date="2018-05" db="EMBL/GenBank/DDBJ databases">
        <authorList>
            <person name="Lanie J.A."/>
            <person name="Ng W.-L."/>
            <person name="Kazmierczak K.M."/>
            <person name="Andrzejewski T.M."/>
            <person name="Davidsen T.M."/>
            <person name="Wayne K.J."/>
            <person name="Tettelin H."/>
            <person name="Glass J.I."/>
            <person name="Rusch D."/>
            <person name="Podicherti R."/>
            <person name="Tsui H.-C.T."/>
            <person name="Winkler M.E."/>
        </authorList>
    </citation>
    <scope>NUCLEOTIDE SEQUENCE</scope>
</reference>
<evidence type="ECO:0000259" key="1">
    <source>
        <dbReference type="Pfam" id="PF00535"/>
    </source>
</evidence>
<feature type="domain" description="Glycosyltransferase 2-like" evidence="1">
    <location>
        <begin position="5"/>
        <end position="69"/>
    </location>
</feature>
<dbReference type="Pfam" id="PF00535">
    <property type="entry name" value="Glycos_transf_2"/>
    <property type="match status" value="1"/>
</dbReference>
<feature type="non-terminal residue" evidence="2">
    <location>
        <position position="75"/>
    </location>
</feature>
<feature type="non-terminal residue" evidence="2">
    <location>
        <position position="1"/>
    </location>
</feature>
<dbReference type="InterPro" id="IPR029044">
    <property type="entry name" value="Nucleotide-diphossugar_trans"/>
</dbReference>
<evidence type="ECO:0000313" key="2">
    <source>
        <dbReference type="EMBL" id="SVC89510.1"/>
    </source>
</evidence>
<gene>
    <name evidence="2" type="ORF">METZ01_LOCUS342364</name>
</gene>
<dbReference type="Gene3D" id="3.90.550.10">
    <property type="entry name" value="Spore Coat Polysaccharide Biosynthesis Protein SpsA, Chain A"/>
    <property type="match status" value="1"/>
</dbReference>
<dbReference type="AlphaFoldDB" id="A0A382QX77"/>
<dbReference type="EMBL" id="UINC01117227">
    <property type="protein sequence ID" value="SVC89510.1"/>
    <property type="molecule type" value="Genomic_DNA"/>
</dbReference>
<name>A0A382QX77_9ZZZZ</name>